<keyword evidence="1" id="KW-0732">Signal</keyword>
<evidence type="ECO:0000313" key="2">
    <source>
        <dbReference type="Proteomes" id="UP000694888"/>
    </source>
</evidence>
<gene>
    <name evidence="3" type="primary">LOC101848426</name>
</gene>
<keyword evidence="2" id="KW-1185">Reference proteome</keyword>
<sequence>MATLTVHSSYTLVSMKSIILLLLAALIPLADSRLSVSGTKFKFNNETVFLSGANLAWINYGYDFGFGYWTNTKPKIEEQFKLLKQAGGSTMRVWIHFEAVSSPLFDNRGFVTAGDDKGKFMGDFKDLFDTALKYNILVIATLWNADSKARLLGLIRNTAKLQSYIDNVLKPMATLVKGHRALGGYDIINEPEGIIYRNTVNSNKCFDTTNLNFGIGWHTQQVTYEQMLRFINWQSAAIKSADPGALVTVGIWEGRVMTDKYNMVNHYKDSCLKAAGGKEKGVLDFYSVHSYSNFPNNQFDVTSVFKHSAPDYGLDKPIVVGEFAVKYGGGGMTTNELFSYAYTHGYAGAWSWQLSENGPEQLAAITHIKDFTGNGNITIHL</sequence>
<feature type="signal peptide" evidence="1">
    <location>
        <begin position="1"/>
        <end position="32"/>
    </location>
</feature>
<dbReference type="InterPro" id="IPR017853">
    <property type="entry name" value="GH"/>
</dbReference>
<evidence type="ECO:0000256" key="1">
    <source>
        <dbReference type="SAM" id="SignalP"/>
    </source>
</evidence>
<dbReference type="GeneID" id="101848426"/>
<dbReference type="RefSeq" id="XP_012936321.1">
    <property type="nucleotide sequence ID" value="XM_013080867.1"/>
</dbReference>
<dbReference type="Gene3D" id="3.20.20.80">
    <property type="entry name" value="Glycosidases"/>
    <property type="match status" value="1"/>
</dbReference>
<dbReference type="PANTHER" id="PTHR37398">
    <property type="entry name" value="ENDO-BETA-1,4-MANNANASE"/>
    <property type="match status" value="1"/>
</dbReference>
<feature type="chain" id="PRO_5046017861" evidence="1">
    <location>
        <begin position="33"/>
        <end position="381"/>
    </location>
</feature>
<proteinExistence type="predicted"/>
<reference evidence="3" key="1">
    <citation type="submission" date="2025-08" db="UniProtKB">
        <authorList>
            <consortium name="RefSeq"/>
        </authorList>
    </citation>
    <scope>IDENTIFICATION</scope>
</reference>
<dbReference type="SUPFAM" id="SSF51445">
    <property type="entry name" value="(Trans)glycosidases"/>
    <property type="match status" value="1"/>
</dbReference>
<dbReference type="PANTHER" id="PTHR37398:SF3">
    <property type="entry name" value="GLYCOSIDE HYDROLASE FAMILY 5 DOMAIN-CONTAINING PROTEIN"/>
    <property type="match status" value="1"/>
</dbReference>
<name>A0ABM0ZX42_APLCA</name>
<protein>
    <submittedName>
        <fullName evidence="3">Mannan endo-1,4-beta-mannosidase</fullName>
    </submittedName>
</protein>
<dbReference type="Proteomes" id="UP000694888">
    <property type="component" value="Unplaced"/>
</dbReference>
<evidence type="ECO:0000313" key="3">
    <source>
        <dbReference type="RefSeq" id="XP_012936321.1"/>
    </source>
</evidence>
<organism evidence="2 3">
    <name type="scientific">Aplysia californica</name>
    <name type="common">California sea hare</name>
    <dbReference type="NCBI Taxonomy" id="6500"/>
    <lineage>
        <taxon>Eukaryota</taxon>
        <taxon>Metazoa</taxon>
        <taxon>Spiralia</taxon>
        <taxon>Lophotrochozoa</taxon>
        <taxon>Mollusca</taxon>
        <taxon>Gastropoda</taxon>
        <taxon>Heterobranchia</taxon>
        <taxon>Euthyneura</taxon>
        <taxon>Tectipleura</taxon>
        <taxon>Aplysiida</taxon>
        <taxon>Aplysioidea</taxon>
        <taxon>Aplysiidae</taxon>
        <taxon>Aplysia</taxon>
    </lineage>
</organism>
<accession>A0ABM0ZX42</accession>